<dbReference type="Pfam" id="PF13404">
    <property type="entry name" value="HTH_AsnC-type"/>
    <property type="match status" value="1"/>
</dbReference>
<keyword evidence="1" id="KW-0805">Transcription regulation</keyword>
<evidence type="ECO:0000256" key="1">
    <source>
        <dbReference type="ARBA" id="ARBA00023015"/>
    </source>
</evidence>
<dbReference type="SUPFAM" id="SSF46785">
    <property type="entry name" value="Winged helix' DNA-binding domain"/>
    <property type="match status" value="1"/>
</dbReference>
<dbReference type="InterPro" id="IPR036390">
    <property type="entry name" value="WH_DNA-bd_sf"/>
</dbReference>
<dbReference type="GO" id="GO:0043200">
    <property type="term" value="P:response to amino acid"/>
    <property type="evidence" value="ECO:0007669"/>
    <property type="project" value="TreeGrafter"/>
</dbReference>
<evidence type="ECO:0000256" key="2">
    <source>
        <dbReference type="ARBA" id="ARBA00023125"/>
    </source>
</evidence>
<keyword evidence="3" id="KW-0804">Transcription</keyword>
<dbReference type="PRINTS" id="PR00033">
    <property type="entry name" value="HTHASNC"/>
</dbReference>
<evidence type="ECO:0000313" key="8">
    <source>
        <dbReference type="Proteomes" id="UP000518315"/>
    </source>
</evidence>
<protein>
    <submittedName>
        <fullName evidence="5">DNA-binding Lrp family transcriptional regulator</fullName>
    </submittedName>
    <submittedName>
        <fullName evidence="6">Lrp/AsnC family transcriptional regulator</fullName>
    </submittedName>
</protein>
<dbReference type="InterPro" id="IPR011008">
    <property type="entry name" value="Dimeric_a/b-barrel"/>
</dbReference>
<evidence type="ECO:0000313" key="6">
    <source>
        <dbReference type="EMBL" id="RSB86420.1"/>
    </source>
</evidence>
<dbReference type="Proteomes" id="UP000518315">
    <property type="component" value="Unassembled WGS sequence"/>
</dbReference>
<evidence type="ECO:0000313" key="5">
    <source>
        <dbReference type="EMBL" id="MBB3132733.1"/>
    </source>
</evidence>
<dbReference type="EMBL" id="RJJT01000001">
    <property type="protein sequence ID" value="RSB86420.1"/>
    <property type="molecule type" value="Genomic_DNA"/>
</dbReference>
<dbReference type="InterPro" id="IPR019887">
    <property type="entry name" value="Tscrpt_reg_AsnC/Lrp_C"/>
</dbReference>
<dbReference type="InterPro" id="IPR036388">
    <property type="entry name" value="WH-like_DNA-bd_sf"/>
</dbReference>
<reference evidence="5 8" key="2">
    <citation type="submission" date="2020-08" db="EMBL/GenBank/DDBJ databases">
        <title>Genomic Encyclopedia of Type Strains, Phase III (KMG-III): the genomes of soil and plant-associated and newly described type strains.</title>
        <authorList>
            <person name="Whitman W."/>
        </authorList>
    </citation>
    <scope>NUCLEOTIDE SEQUENCE [LARGE SCALE GENOMIC DNA]</scope>
    <source>
        <strain evidence="5 8">CECT 4113</strain>
    </source>
</reference>
<dbReference type="SUPFAM" id="SSF54909">
    <property type="entry name" value="Dimeric alpha+beta barrel"/>
    <property type="match status" value="1"/>
</dbReference>
<proteinExistence type="predicted"/>
<dbReference type="InterPro" id="IPR019888">
    <property type="entry name" value="Tscrpt_reg_AsnC-like"/>
</dbReference>
<evidence type="ECO:0000313" key="7">
    <source>
        <dbReference type="Proteomes" id="UP000277279"/>
    </source>
</evidence>
<dbReference type="PANTHER" id="PTHR30154:SF53">
    <property type="entry name" value="HTH-TYPE TRANSCRIPTIONAL REGULATOR LRPC"/>
    <property type="match status" value="1"/>
</dbReference>
<accession>A0A427N8Q1</accession>
<dbReference type="AlphaFoldDB" id="A0A427N8Q1"/>
<sequence>MGKNTDDLRQKRRQQPIMDAFDRKILAELAGDSGQSYARLGEAVGLSAPAVHERVRRLRQSGAIKGVHAALDGSALGKPLLAFVHVEAAGWGKSERLMQVLRFPEVEEMHSVAGDASVLFKVRTASPQALEAFLSQIHAVPGVTGTRSYIALSTYLERPVQAGVTEIWPDMPLPE</sequence>
<dbReference type="PANTHER" id="PTHR30154">
    <property type="entry name" value="LEUCINE-RESPONSIVE REGULATORY PROTEIN"/>
    <property type="match status" value="1"/>
</dbReference>
<keyword evidence="8" id="KW-1185">Reference proteome</keyword>
<name>A0A427N8Q1_9HYPH</name>
<dbReference type="OrthoDB" id="166264at2"/>
<dbReference type="EMBL" id="JACHXH010000001">
    <property type="protein sequence ID" value="MBB3132733.1"/>
    <property type="molecule type" value="Genomic_DNA"/>
</dbReference>
<feature type="domain" description="HTH asnC-type" evidence="4">
    <location>
        <begin position="18"/>
        <end position="79"/>
    </location>
</feature>
<reference evidence="6 7" key="1">
    <citation type="submission" date="2018-11" db="EMBL/GenBank/DDBJ databases">
        <authorList>
            <person name="Huo Y."/>
        </authorList>
    </citation>
    <scope>NUCLEOTIDE SEQUENCE [LARGE SCALE GENOMIC DNA]</scope>
    <source>
        <strain evidence="6 7">DSM 30132</strain>
    </source>
</reference>
<gene>
    <name evidence="6" type="ORF">EFD55_00425</name>
    <name evidence="5" type="ORF">FHS26_000428</name>
</gene>
<dbReference type="Gene3D" id="3.30.70.920">
    <property type="match status" value="1"/>
</dbReference>
<keyword evidence="2 5" id="KW-0238">DNA-binding</keyword>
<dbReference type="Pfam" id="PF01037">
    <property type="entry name" value="AsnC_trans_reg"/>
    <property type="match status" value="1"/>
</dbReference>
<organism evidence="6 7">
    <name type="scientific">Rhizobium pisi</name>
    <dbReference type="NCBI Taxonomy" id="574561"/>
    <lineage>
        <taxon>Bacteria</taxon>
        <taxon>Pseudomonadati</taxon>
        <taxon>Pseudomonadota</taxon>
        <taxon>Alphaproteobacteria</taxon>
        <taxon>Hyphomicrobiales</taxon>
        <taxon>Rhizobiaceae</taxon>
        <taxon>Rhizobium/Agrobacterium group</taxon>
        <taxon>Rhizobium</taxon>
    </lineage>
</organism>
<dbReference type="PROSITE" id="PS50956">
    <property type="entry name" value="HTH_ASNC_2"/>
    <property type="match status" value="1"/>
</dbReference>
<dbReference type="SMART" id="SM00344">
    <property type="entry name" value="HTH_ASNC"/>
    <property type="match status" value="1"/>
</dbReference>
<dbReference type="InterPro" id="IPR000485">
    <property type="entry name" value="AsnC-type_HTH_dom"/>
</dbReference>
<comment type="caution">
    <text evidence="6">The sequence shown here is derived from an EMBL/GenBank/DDBJ whole genome shotgun (WGS) entry which is preliminary data.</text>
</comment>
<dbReference type="GO" id="GO:0043565">
    <property type="term" value="F:sequence-specific DNA binding"/>
    <property type="evidence" value="ECO:0007669"/>
    <property type="project" value="InterPro"/>
</dbReference>
<evidence type="ECO:0000256" key="3">
    <source>
        <dbReference type="ARBA" id="ARBA00023163"/>
    </source>
</evidence>
<dbReference type="GO" id="GO:0005829">
    <property type="term" value="C:cytosol"/>
    <property type="evidence" value="ECO:0007669"/>
    <property type="project" value="TreeGrafter"/>
</dbReference>
<dbReference type="Proteomes" id="UP000277279">
    <property type="component" value="Unassembled WGS sequence"/>
</dbReference>
<dbReference type="Gene3D" id="1.10.10.10">
    <property type="entry name" value="Winged helix-like DNA-binding domain superfamily/Winged helix DNA-binding domain"/>
    <property type="match status" value="1"/>
</dbReference>
<evidence type="ECO:0000259" key="4">
    <source>
        <dbReference type="PROSITE" id="PS50956"/>
    </source>
</evidence>
<dbReference type="RefSeq" id="WP_125841909.1">
    <property type="nucleotide sequence ID" value="NZ_JACHXH010000001.1"/>
</dbReference>